<dbReference type="PROSITE" id="PS51155">
    <property type="entry name" value="CHIT_BIND_RR_2"/>
    <property type="match status" value="2"/>
</dbReference>
<protein>
    <submittedName>
        <fullName evidence="3">Uncharacterized protein</fullName>
    </submittedName>
</protein>
<dbReference type="STRING" id="37546.A0A1B0FN81"/>
<dbReference type="VEuPathDB" id="VectorBase:GMOY005317"/>
<sequence>MSFRYLILLTLATAIVHAAPAKEQEEEFEIVPIVRSEVNKNEDGSYHLSYETGDGTSRDEKATLVDVGTEDEALEVKGSYKYINDKGEEVEVFYTAGVNGFVPYGETINAEISAICFMVFAASTAYAASFGNALQSTTEKHEVIPLLNYERVSNPDGSFSFSYEGGDNTHREETAHVVDAGTDDEALEVSGSYRYVDDQGQVVEVHYTAGKNGFVPVGTNILSEISAAAKAAAERAEVLETDEHYKQNYKNYKN</sequence>
<evidence type="ECO:0000256" key="1">
    <source>
        <dbReference type="PROSITE-ProRule" id="PRU00497"/>
    </source>
</evidence>
<dbReference type="Proteomes" id="UP000092444">
    <property type="component" value="Unassembled WGS sequence"/>
</dbReference>
<dbReference type="Pfam" id="PF00379">
    <property type="entry name" value="Chitin_bind_4"/>
    <property type="match status" value="2"/>
</dbReference>
<keyword evidence="2" id="KW-0732">Signal</keyword>
<dbReference type="InterPro" id="IPR000618">
    <property type="entry name" value="Insect_cuticle"/>
</dbReference>
<name>A0A1B0FN81_GLOMM</name>
<reference evidence="3" key="1">
    <citation type="submission" date="2020-05" db="UniProtKB">
        <authorList>
            <consortium name="EnsemblMetazoa"/>
        </authorList>
    </citation>
    <scope>IDENTIFICATION</scope>
    <source>
        <strain evidence="3">Yale</strain>
    </source>
</reference>
<dbReference type="AlphaFoldDB" id="A0A1B0FN81"/>
<evidence type="ECO:0000256" key="2">
    <source>
        <dbReference type="SAM" id="SignalP"/>
    </source>
</evidence>
<accession>A0A1B0FN81</accession>
<feature type="chain" id="PRO_5008407644" evidence="2">
    <location>
        <begin position="19"/>
        <end position="254"/>
    </location>
</feature>
<dbReference type="EnsemblMetazoa" id="GMOY005317-RA">
    <property type="protein sequence ID" value="GMOY005317-PA"/>
    <property type="gene ID" value="GMOY005317"/>
</dbReference>
<dbReference type="GO" id="GO:0062129">
    <property type="term" value="C:chitin-based extracellular matrix"/>
    <property type="evidence" value="ECO:0007669"/>
    <property type="project" value="TreeGrafter"/>
</dbReference>
<dbReference type="PANTHER" id="PTHR10380">
    <property type="entry name" value="CUTICLE PROTEIN"/>
    <property type="match status" value="1"/>
</dbReference>
<evidence type="ECO:0000313" key="4">
    <source>
        <dbReference type="Proteomes" id="UP000092444"/>
    </source>
</evidence>
<evidence type="ECO:0000313" key="3">
    <source>
        <dbReference type="EnsemblMetazoa" id="GMOY005317-PA"/>
    </source>
</evidence>
<dbReference type="PhylomeDB" id="A0A1B0FN81"/>
<dbReference type="GO" id="GO:0008010">
    <property type="term" value="F:structural constituent of chitin-based larval cuticle"/>
    <property type="evidence" value="ECO:0007669"/>
    <property type="project" value="TreeGrafter"/>
</dbReference>
<organism evidence="3 4">
    <name type="scientific">Glossina morsitans morsitans</name>
    <name type="common">Savannah tsetse fly</name>
    <dbReference type="NCBI Taxonomy" id="37546"/>
    <lineage>
        <taxon>Eukaryota</taxon>
        <taxon>Metazoa</taxon>
        <taxon>Ecdysozoa</taxon>
        <taxon>Arthropoda</taxon>
        <taxon>Hexapoda</taxon>
        <taxon>Insecta</taxon>
        <taxon>Pterygota</taxon>
        <taxon>Neoptera</taxon>
        <taxon>Endopterygota</taxon>
        <taxon>Diptera</taxon>
        <taxon>Brachycera</taxon>
        <taxon>Muscomorpha</taxon>
        <taxon>Hippoboscoidea</taxon>
        <taxon>Glossinidae</taxon>
        <taxon>Glossina</taxon>
    </lineage>
</organism>
<proteinExistence type="predicted"/>
<dbReference type="PANTHER" id="PTHR10380:SF233">
    <property type="entry name" value="CUTICULAR PROTEIN 47EB-RELATED"/>
    <property type="match status" value="1"/>
</dbReference>
<dbReference type="EMBL" id="CCAG010006227">
    <property type="status" value="NOT_ANNOTATED_CDS"/>
    <property type="molecule type" value="Genomic_DNA"/>
</dbReference>
<keyword evidence="4" id="KW-1185">Reference proteome</keyword>
<keyword evidence="1" id="KW-0193">Cuticle</keyword>
<feature type="signal peptide" evidence="2">
    <location>
        <begin position="1"/>
        <end position="18"/>
    </location>
</feature>
<dbReference type="InterPro" id="IPR050468">
    <property type="entry name" value="Cuticle_Struct_Prot"/>
</dbReference>